<dbReference type="InterPro" id="IPR036047">
    <property type="entry name" value="F-box-like_dom_sf"/>
</dbReference>
<dbReference type="SUPFAM" id="SSF81383">
    <property type="entry name" value="F-box domain"/>
    <property type="match status" value="1"/>
</dbReference>
<sequence>MEEGDSPVRRWEDLNNDILVKILQSFDVFELSAGFAHVCNVWRLACCDQLPLAIHIWKDVESLTMPNIAYVIEEIDRKDEAVVMEKGDYPVRRWEDLDINILVKILQSFDLFQFISVIPQVCRA</sequence>
<reference evidence="2 3" key="1">
    <citation type="submission" date="2020-09" db="EMBL/GenBank/DDBJ databases">
        <title>De no assembly of potato wild relative species, Solanum commersonii.</title>
        <authorList>
            <person name="Cho K."/>
        </authorList>
    </citation>
    <scope>NUCLEOTIDE SEQUENCE [LARGE SCALE GENOMIC DNA]</scope>
    <source>
        <strain evidence="2">LZ3.2</strain>
        <tissue evidence="2">Leaf</tissue>
    </source>
</reference>
<organism evidence="2 3">
    <name type="scientific">Solanum commersonii</name>
    <name type="common">Commerson's wild potato</name>
    <name type="synonym">Commerson's nightshade</name>
    <dbReference type="NCBI Taxonomy" id="4109"/>
    <lineage>
        <taxon>Eukaryota</taxon>
        <taxon>Viridiplantae</taxon>
        <taxon>Streptophyta</taxon>
        <taxon>Embryophyta</taxon>
        <taxon>Tracheophyta</taxon>
        <taxon>Spermatophyta</taxon>
        <taxon>Magnoliopsida</taxon>
        <taxon>eudicotyledons</taxon>
        <taxon>Gunneridae</taxon>
        <taxon>Pentapetalae</taxon>
        <taxon>asterids</taxon>
        <taxon>lamiids</taxon>
        <taxon>Solanales</taxon>
        <taxon>Solanaceae</taxon>
        <taxon>Solanoideae</taxon>
        <taxon>Solaneae</taxon>
        <taxon>Solanum</taxon>
    </lineage>
</organism>
<feature type="domain" description="F-box" evidence="1">
    <location>
        <begin position="11"/>
        <end position="49"/>
    </location>
</feature>
<keyword evidence="3" id="KW-1185">Reference proteome</keyword>
<dbReference type="Proteomes" id="UP000824120">
    <property type="component" value="Chromosome 3"/>
</dbReference>
<dbReference type="AlphaFoldDB" id="A0A9J5ZW39"/>
<accession>A0A9J5ZW39</accession>
<name>A0A9J5ZW39_SOLCO</name>
<proteinExistence type="predicted"/>
<dbReference type="Gene3D" id="1.20.1280.50">
    <property type="match status" value="1"/>
</dbReference>
<dbReference type="PANTHER" id="PTHR38926:SF13">
    <property type="entry name" value="F-BOX DOMAIN CONTAINING PROTEIN, EXPRESSED"/>
    <property type="match status" value="1"/>
</dbReference>
<dbReference type="PANTHER" id="PTHR38926">
    <property type="entry name" value="F-BOX DOMAIN CONTAINING PROTEIN, EXPRESSED"/>
    <property type="match status" value="1"/>
</dbReference>
<protein>
    <recommendedName>
        <fullName evidence="1">F-box domain-containing protein</fullName>
    </recommendedName>
</protein>
<dbReference type="OrthoDB" id="10359159at2759"/>
<comment type="caution">
    <text evidence="2">The sequence shown here is derived from an EMBL/GenBank/DDBJ whole genome shotgun (WGS) entry which is preliminary data.</text>
</comment>
<dbReference type="EMBL" id="JACXVP010000003">
    <property type="protein sequence ID" value="KAG5616178.1"/>
    <property type="molecule type" value="Genomic_DNA"/>
</dbReference>
<evidence type="ECO:0000313" key="3">
    <source>
        <dbReference type="Proteomes" id="UP000824120"/>
    </source>
</evidence>
<dbReference type="Pfam" id="PF00646">
    <property type="entry name" value="F-box"/>
    <property type="match status" value="1"/>
</dbReference>
<gene>
    <name evidence="2" type="ORF">H5410_016002</name>
</gene>
<evidence type="ECO:0000313" key="2">
    <source>
        <dbReference type="EMBL" id="KAG5616178.1"/>
    </source>
</evidence>
<dbReference type="InterPro" id="IPR001810">
    <property type="entry name" value="F-box_dom"/>
</dbReference>
<evidence type="ECO:0000259" key="1">
    <source>
        <dbReference type="Pfam" id="PF00646"/>
    </source>
</evidence>